<gene>
    <name evidence="3" type="ORF">CLW00_104151</name>
</gene>
<comment type="caution">
    <text evidence="3">The sequence shown here is derived from an EMBL/GenBank/DDBJ whole genome shotgun (WGS) entry which is preliminary data.</text>
</comment>
<dbReference type="Pfam" id="PF17116">
    <property type="entry name" value="T9SS_plug_1st"/>
    <property type="match status" value="1"/>
</dbReference>
<keyword evidence="4" id="KW-1185">Reference proteome</keyword>
<evidence type="ECO:0000313" key="4">
    <source>
        <dbReference type="Proteomes" id="UP000238157"/>
    </source>
</evidence>
<reference evidence="3 4" key="1">
    <citation type="submission" date="2018-03" db="EMBL/GenBank/DDBJ databases">
        <title>Genomic Encyclopedia of Archaeal and Bacterial Type Strains, Phase II (KMG-II): from individual species to whole genera.</title>
        <authorList>
            <person name="Goeker M."/>
        </authorList>
    </citation>
    <scope>NUCLEOTIDE SEQUENCE [LARGE SCALE GENOMIC DNA]</scope>
    <source>
        <strain evidence="3 4">DSM 27929</strain>
    </source>
</reference>
<dbReference type="InterPro" id="IPR013783">
    <property type="entry name" value="Ig-like_fold"/>
</dbReference>
<dbReference type="OrthoDB" id="1522602at2"/>
<feature type="chain" id="PRO_5015777469" evidence="1">
    <location>
        <begin position="19"/>
        <end position="420"/>
    </location>
</feature>
<keyword evidence="1" id="KW-0732">Signal</keyword>
<sequence>MRRLVFLMFIVFGQIAQAQDAYYDRIFEENIQSVRLFPNSGDFAAQMNSPVLELNSGVSFNLTFDDLAYDPDMYSAKIIHCNFDWTPSDLKENEYLNQYNEFNVLDYEYSIDTRIPYIHYNFVLPAVTKTGNYVVMVYRGRDQNQPILIKRFMVYQRAINLAARVVPPSQSEDRRRVQQINVTVNYKGRELFDPRNNIKVMIRQNQRWDNAKVLGNPTMLREDTKTIEYNLFDGSNTFKGGNEFRFLDLRFVRARGMNVKSVRMEEDVVYAEAGLDKTRPDGVYSEYLDMNGQYAIMNLERQNHERESEYIVTTFYLDPEGVTEQPYLIGSLTSWGFSPDAKMELNPSTNKYETTLILKQGWYDYQYAYKTDGGWEMSPLEGSHFETENEYEVFIYYRDMGSRYDELISYFNLNPNKRRL</sequence>
<dbReference type="EMBL" id="PVTR01000004">
    <property type="protein sequence ID" value="PRY88500.1"/>
    <property type="molecule type" value="Genomic_DNA"/>
</dbReference>
<feature type="signal peptide" evidence="1">
    <location>
        <begin position="1"/>
        <end position="18"/>
    </location>
</feature>
<dbReference type="AlphaFoldDB" id="A0A2T0WP85"/>
<feature type="domain" description="Type 9 secretion system plug protein N-terminal" evidence="2">
    <location>
        <begin position="31"/>
        <end position="156"/>
    </location>
</feature>
<evidence type="ECO:0000256" key="1">
    <source>
        <dbReference type="SAM" id="SignalP"/>
    </source>
</evidence>
<organism evidence="3 4">
    <name type="scientific">Mongoliibacter ruber</name>
    <dbReference type="NCBI Taxonomy" id="1750599"/>
    <lineage>
        <taxon>Bacteria</taxon>
        <taxon>Pseudomonadati</taxon>
        <taxon>Bacteroidota</taxon>
        <taxon>Cytophagia</taxon>
        <taxon>Cytophagales</taxon>
        <taxon>Cyclobacteriaceae</taxon>
        <taxon>Mongoliibacter</taxon>
    </lineage>
</organism>
<dbReference type="Gene3D" id="2.60.40.10">
    <property type="entry name" value="Immunoglobulins"/>
    <property type="match status" value="1"/>
</dbReference>
<evidence type="ECO:0000259" key="2">
    <source>
        <dbReference type="Pfam" id="PF17116"/>
    </source>
</evidence>
<protein>
    <submittedName>
        <fullName evidence="3">Uncharacterized protein DUF5103</fullName>
    </submittedName>
</protein>
<accession>A0A2T0WP85</accession>
<dbReference type="InterPro" id="IPR031345">
    <property type="entry name" value="T9SS_Plug_N"/>
</dbReference>
<dbReference type="SUPFAM" id="SSF81296">
    <property type="entry name" value="E set domains"/>
    <property type="match status" value="1"/>
</dbReference>
<dbReference type="Proteomes" id="UP000238157">
    <property type="component" value="Unassembled WGS sequence"/>
</dbReference>
<evidence type="ECO:0000313" key="3">
    <source>
        <dbReference type="EMBL" id="PRY88500.1"/>
    </source>
</evidence>
<dbReference type="RefSeq" id="WP_106133372.1">
    <property type="nucleotide sequence ID" value="NZ_PVTR01000004.1"/>
</dbReference>
<name>A0A2T0WP85_9BACT</name>
<proteinExistence type="predicted"/>
<dbReference type="InterPro" id="IPR014756">
    <property type="entry name" value="Ig_E-set"/>
</dbReference>